<dbReference type="EMBL" id="CP032382">
    <property type="protein sequence ID" value="AYB30741.1"/>
    <property type="molecule type" value="Genomic_DNA"/>
</dbReference>
<keyword evidence="2" id="KW-1185">Reference proteome</keyword>
<gene>
    <name evidence="1" type="ORF">D4L85_09175</name>
</gene>
<dbReference type="OrthoDB" id="972683at2"/>
<dbReference type="RefSeq" id="WP_119754044.1">
    <property type="nucleotide sequence ID" value="NZ_CP032382.1"/>
</dbReference>
<reference evidence="2" key="1">
    <citation type="submission" date="2018-09" db="EMBL/GenBank/DDBJ databases">
        <title>Chryseolinea sp. KIS68-18 isolated from soil.</title>
        <authorList>
            <person name="Weon H.-Y."/>
            <person name="Kwon S.-W."/>
            <person name="Lee S.A."/>
        </authorList>
    </citation>
    <scope>NUCLEOTIDE SEQUENCE [LARGE SCALE GENOMIC DNA]</scope>
    <source>
        <strain evidence="2">KIS68-18</strain>
    </source>
</reference>
<dbReference type="Proteomes" id="UP000266183">
    <property type="component" value="Chromosome"/>
</dbReference>
<proteinExistence type="predicted"/>
<protein>
    <submittedName>
        <fullName evidence="1">Uncharacterized protein</fullName>
    </submittedName>
</protein>
<evidence type="ECO:0000313" key="1">
    <source>
        <dbReference type="EMBL" id="AYB30741.1"/>
    </source>
</evidence>
<dbReference type="AlphaFoldDB" id="A0A385SK69"/>
<accession>A0A385SK69</accession>
<name>A0A385SK69_9BACT</name>
<dbReference type="KEGG" id="chk:D4L85_09175"/>
<sequence>MKNMILYSFLLIALMCCDKDEDPVPENPADTPYDVKIDPTDFESTGIVGNEFFPLISGKTYVYEGKSDEGGDTRILVAYTSNIKMIQGVTCVEVHDQAYENGSLIEDTYDWYAQDKQGNVWYFGEATQTLENGQVTGTKGSWEAGVNGALPGIIMLANPLVSMWYRQEYFKGEAEDVAQVLGTSASVSVPYALFENCLQTAEWSLLETGIVGQKYYASGVGVVKSIGVKGESGYEDLKEIQ</sequence>
<evidence type="ECO:0000313" key="2">
    <source>
        <dbReference type="Proteomes" id="UP000266183"/>
    </source>
</evidence>
<organism evidence="1 2">
    <name type="scientific">Chryseolinea soli</name>
    <dbReference type="NCBI Taxonomy" id="2321403"/>
    <lineage>
        <taxon>Bacteria</taxon>
        <taxon>Pseudomonadati</taxon>
        <taxon>Bacteroidota</taxon>
        <taxon>Cytophagia</taxon>
        <taxon>Cytophagales</taxon>
        <taxon>Fulvivirgaceae</taxon>
        <taxon>Chryseolinea</taxon>
    </lineage>
</organism>